<dbReference type="PANTHER" id="PTHR43542:SF1">
    <property type="entry name" value="METHYLTRANSFERASE"/>
    <property type="match status" value="1"/>
</dbReference>
<dbReference type="GO" id="GO:0052913">
    <property type="term" value="F:16S rRNA (guanine(966)-N(2))-methyltransferase activity"/>
    <property type="evidence" value="ECO:0007669"/>
    <property type="project" value="UniProtKB-EC"/>
</dbReference>
<dbReference type="PANTHER" id="PTHR43542">
    <property type="entry name" value="METHYLTRANSFERASE"/>
    <property type="match status" value="1"/>
</dbReference>
<dbReference type="Gene3D" id="3.40.50.150">
    <property type="entry name" value="Vaccinia Virus protein VP39"/>
    <property type="match status" value="1"/>
</dbReference>
<dbReference type="Proteomes" id="UP000287296">
    <property type="component" value="Unassembled WGS sequence"/>
</dbReference>
<evidence type="ECO:0000256" key="2">
    <source>
        <dbReference type="ARBA" id="ARBA00022679"/>
    </source>
</evidence>
<protein>
    <submittedName>
        <fullName evidence="3">16S rRNA (Guanine(966)-N(2))-methyltransferase RsmD</fullName>
        <ecNumber evidence="3">2.1.1.171</ecNumber>
    </submittedName>
</protein>
<evidence type="ECO:0000313" key="3">
    <source>
        <dbReference type="EMBL" id="RST60862.1"/>
    </source>
</evidence>
<sequence length="200" mass="22421">MRIISGTCKGRKLKSVPGKSTRPTTDKMKETIFNWIGPYFSGGSCLDLYAGSGGVGLEALSRGMDLVVFVDNNKQAIQTVKTNVSMCGMDDKCEIYNNDSERALRAIVKRNLQFDLIFLDPPYKRQKLNMLLEMIEKKSLLKESGCIICEHDPEVILPDTIGELEQVKSASYGMSSLTMYIHEEKEGEQDDEHRSMPGEL</sequence>
<dbReference type="GO" id="GO:0003676">
    <property type="term" value="F:nucleic acid binding"/>
    <property type="evidence" value="ECO:0007669"/>
    <property type="project" value="InterPro"/>
</dbReference>
<name>A0A429XBZ0_SIMTE</name>
<dbReference type="SUPFAM" id="SSF53335">
    <property type="entry name" value="S-adenosyl-L-methionine-dependent methyltransferases"/>
    <property type="match status" value="1"/>
</dbReference>
<dbReference type="InterPro" id="IPR029063">
    <property type="entry name" value="SAM-dependent_MTases_sf"/>
</dbReference>
<proteinExistence type="predicted"/>
<dbReference type="OrthoDB" id="9803017at2"/>
<dbReference type="InterPro" id="IPR004398">
    <property type="entry name" value="RNA_MeTrfase_RsmD"/>
</dbReference>
<gene>
    <name evidence="3" type="primary">rsmD</name>
    <name evidence="3" type="ORF">D5F11_005825</name>
</gene>
<dbReference type="EC" id="2.1.1.171" evidence="3"/>
<accession>A0A429XBZ0</accession>
<reference evidence="3 4" key="1">
    <citation type="submission" date="2018-12" db="EMBL/GenBank/DDBJ databases">
        <authorList>
            <person name="Sun L."/>
            <person name="Chen Z."/>
        </authorList>
    </citation>
    <scope>NUCLEOTIDE SEQUENCE [LARGE SCALE GENOMIC DNA]</scope>
    <source>
        <strain evidence="3 4">LMG 29736</strain>
    </source>
</reference>
<dbReference type="Pfam" id="PF03602">
    <property type="entry name" value="Cons_hypoth95"/>
    <property type="match status" value="1"/>
</dbReference>
<comment type="caution">
    <text evidence="3">The sequence shown here is derived from an EMBL/GenBank/DDBJ whole genome shotgun (WGS) entry which is preliminary data.</text>
</comment>
<dbReference type="RefSeq" id="WP_120115266.1">
    <property type="nucleotide sequence ID" value="NZ_BORI01000007.1"/>
</dbReference>
<organism evidence="3 4">
    <name type="scientific">Siminovitchia terrae</name>
    <name type="common">Bacillus terrae</name>
    <dbReference type="NCBI Taxonomy" id="1914933"/>
    <lineage>
        <taxon>Bacteria</taxon>
        <taxon>Bacillati</taxon>
        <taxon>Bacillota</taxon>
        <taxon>Bacilli</taxon>
        <taxon>Bacillales</taxon>
        <taxon>Bacillaceae</taxon>
        <taxon>Siminovitchia</taxon>
    </lineage>
</organism>
<dbReference type="PROSITE" id="PS00092">
    <property type="entry name" value="N6_MTASE"/>
    <property type="match status" value="1"/>
</dbReference>
<keyword evidence="1 3" id="KW-0489">Methyltransferase</keyword>
<dbReference type="EMBL" id="QYTW02000003">
    <property type="protein sequence ID" value="RST60862.1"/>
    <property type="molecule type" value="Genomic_DNA"/>
</dbReference>
<dbReference type="CDD" id="cd02440">
    <property type="entry name" value="AdoMet_MTases"/>
    <property type="match status" value="1"/>
</dbReference>
<evidence type="ECO:0000313" key="4">
    <source>
        <dbReference type="Proteomes" id="UP000287296"/>
    </source>
</evidence>
<evidence type="ECO:0000256" key="1">
    <source>
        <dbReference type="ARBA" id="ARBA00022603"/>
    </source>
</evidence>
<dbReference type="NCBIfam" id="TIGR00095">
    <property type="entry name" value="16S rRNA (guanine(966)-N(2))-methyltransferase RsmD"/>
    <property type="match status" value="1"/>
</dbReference>
<keyword evidence="2 3" id="KW-0808">Transferase</keyword>
<dbReference type="InterPro" id="IPR002052">
    <property type="entry name" value="DNA_methylase_N6_adenine_CS"/>
</dbReference>
<dbReference type="PIRSF" id="PIRSF004553">
    <property type="entry name" value="CHP00095"/>
    <property type="match status" value="1"/>
</dbReference>
<dbReference type="AlphaFoldDB" id="A0A429XBZ0"/>